<evidence type="ECO:0000313" key="1">
    <source>
        <dbReference type="EMBL" id="GAA2030684.1"/>
    </source>
</evidence>
<dbReference type="Proteomes" id="UP001500751">
    <property type="component" value="Unassembled WGS sequence"/>
</dbReference>
<gene>
    <name evidence="1" type="ORF">GCM10009839_33070</name>
</gene>
<comment type="caution">
    <text evidence="1">The sequence shown here is derived from an EMBL/GenBank/DDBJ whole genome shotgun (WGS) entry which is preliminary data.</text>
</comment>
<dbReference type="RefSeq" id="WP_344666489.1">
    <property type="nucleotide sequence ID" value="NZ_BAAAQN010000017.1"/>
</dbReference>
<sequence>MNKKAGELKPGMFVLKPGAVAQDWIELSDPALDFSPSGAQVSLRYADGSQSRPMPVDTLIELWIPIARTS</sequence>
<accession>A0ABN2U7R7</accession>
<reference evidence="1 2" key="1">
    <citation type="journal article" date="2019" name="Int. J. Syst. Evol. Microbiol.">
        <title>The Global Catalogue of Microorganisms (GCM) 10K type strain sequencing project: providing services to taxonomists for standard genome sequencing and annotation.</title>
        <authorList>
            <consortium name="The Broad Institute Genomics Platform"/>
            <consortium name="The Broad Institute Genome Sequencing Center for Infectious Disease"/>
            <person name="Wu L."/>
            <person name="Ma J."/>
        </authorList>
    </citation>
    <scope>NUCLEOTIDE SEQUENCE [LARGE SCALE GENOMIC DNA]</scope>
    <source>
        <strain evidence="1 2">JCM 16014</strain>
    </source>
</reference>
<organism evidence="1 2">
    <name type="scientific">Catenulispora yoronensis</name>
    <dbReference type="NCBI Taxonomy" id="450799"/>
    <lineage>
        <taxon>Bacteria</taxon>
        <taxon>Bacillati</taxon>
        <taxon>Actinomycetota</taxon>
        <taxon>Actinomycetes</taxon>
        <taxon>Catenulisporales</taxon>
        <taxon>Catenulisporaceae</taxon>
        <taxon>Catenulispora</taxon>
    </lineage>
</organism>
<name>A0ABN2U7R7_9ACTN</name>
<keyword evidence="2" id="KW-1185">Reference proteome</keyword>
<dbReference type="EMBL" id="BAAAQN010000017">
    <property type="protein sequence ID" value="GAA2030684.1"/>
    <property type="molecule type" value="Genomic_DNA"/>
</dbReference>
<proteinExistence type="predicted"/>
<evidence type="ECO:0000313" key="2">
    <source>
        <dbReference type="Proteomes" id="UP001500751"/>
    </source>
</evidence>
<protein>
    <submittedName>
        <fullName evidence="1">Uncharacterized protein</fullName>
    </submittedName>
</protein>